<dbReference type="InterPro" id="IPR031984">
    <property type="entry name" value="SLC3A2_N"/>
</dbReference>
<dbReference type="InterPro" id="IPR006047">
    <property type="entry name" value="GH13_cat_dom"/>
</dbReference>
<dbReference type="Gene3D" id="3.20.20.80">
    <property type="entry name" value="Glycosidases"/>
    <property type="match status" value="3"/>
</dbReference>
<name>G7YHK0_CLOSI</name>
<keyword evidence="2" id="KW-0472">Membrane</keyword>
<dbReference type="GO" id="GO:0015173">
    <property type="term" value="F:aromatic amino acid transmembrane transporter activity"/>
    <property type="evidence" value="ECO:0007669"/>
    <property type="project" value="TreeGrafter"/>
</dbReference>
<dbReference type="SMART" id="SM00642">
    <property type="entry name" value="Aamy"/>
    <property type="match status" value="1"/>
</dbReference>
<dbReference type="InterPro" id="IPR017853">
    <property type="entry name" value="GH"/>
</dbReference>
<sequence length="640" mass="71014">MSGGDLENGTVNDEEVGFLSSPKPVLGNNTSNEKPYGSLLTREDLLRLESEEPIWRRVRLILLIAFWVLWVGLLAAAIVIIVLTPKCPPTPVLSFWQKKVGYWLDPFSFSDSNGDFIGDFKGIVNKLDYIKDVVGAGFIILSSIVSGHYTNNATSLGLVQNFSTMDPALGTLNDFRSLIKTYHRSGLEVVITLDFNSISTTHEWVKKPGFLRAPLPGSVVARDGSNPTVTLDGKSYYSVGDKKTVDLNLSSDEVVQNLESVTKYWLNEGVDGILLSSAAFFVEEENQTEYPTLSLVNSTNPWFRNYPSTQLFTNGSVQFVTRLLAERGKCIKIADRYLRRLLAVDPGDCGYGLSDSVDKAIDFLGTKDHPAAHMVISRQFVEHRGWKEQPSIPSWQEITIRSYHPVTSNAKTALALTTATPSDHRHGDMVALASIFLLPGTPLVYYGSELAIQLTPSLSSPKDIYPFGKVPFPNLSKRDSELVCQLPMPWDRSGAGFSSSLSNNTFANYLKQFGIVETVDSALSFGRESTPLKMVQELIKLREKPSIKWGEFEMLDSGEEMDDIELFKREAIGHPAFIVAAIKRTPNYAATFNFAGVCGRFIPRLIYPPRPALKLNEAIDSSRVYLQSDNEPAVYVFECA</sequence>
<dbReference type="GO" id="GO:0015190">
    <property type="term" value="F:L-leucine transmembrane transporter activity"/>
    <property type="evidence" value="ECO:0007669"/>
    <property type="project" value="TreeGrafter"/>
</dbReference>
<feature type="domain" description="Glycosyl hydrolase family 13 catalytic" evidence="3">
    <location>
        <begin position="106"/>
        <end position="482"/>
    </location>
</feature>
<reference evidence="4" key="1">
    <citation type="journal article" date="2011" name="Genome Biol.">
        <title>The draft genome of the carcinogenic human liver fluke Clonorchis sinensis.</title>
        <authorList>
            <person name="Wang X."/>
            <person name="Chen W."/>
            <person name="Huang Y."/>
            <person name="Sun J."/>
            <person name="Men J."/>
            <person name="Liu H."/>
            <person name="Luo F."/>
            <person name="Guo L."/>
            <person name="Lv X."/>
            <person name="Deng C."/>
            <person name="Zhou C."/>
            <person name="Fan Y."/>
            <person name="Li X."/>
            <person name="Huang L."/>
            <person name="Hu Y."/>
            <person name="Liang C."/>
            <person name="Hu X."/>
            <person name="Xu J."/>
            <person name="Yu X."/>
        </authorList>
    </citation>
    <scope>NUCLEOTIDE SEQUENCE [LARGE SCALE GENOMIC DNA]</scope>
    <source>
        <strain evidence="4">Henan</strain>
    </source>
</reference>
<dbReference type="GO" id="GO:0016324">
    <property type="term" value="C:apical plasma membrane"/>
    <property type="evidence" value="ECO:0007669"/>
    <property type="project" value="TreeGrafter"/>
</dbReference>
<proteinExistence type="predicted"/>
<reference key="2">
    <citation type="submission" date="2011-10" db="EMBL/GenBank/DDBJ databases">
        <title>The genome and transcriptome sequence of Clonorchis sinensis provide insights into the carcinogenic liver fluke.</title>
        <authorList>
            <person name="Wang X."/>
            <person name="Huang Y."/>
            <person name="Chen W."/>
            <person name="Liu H."/>
            <person name="Guo L."/>
            <person name="Chen Y."/>
            <person name="Luo F."/>
            <person name="Zhou W."/>
            <person name="Sun J."/>
            <person name="Mao Q."/>
            <person name="Liang P."/>
            <person name="Zhou C."/>
            <person name="Tian Y."/>
            <person name="Men J."/>
            <person name="Lv X."/>
            <person name="Huang L."/>
            <person name="Zhou J."/>
            <person name="Hu Y."/>
            <person name="Li R."/>
            <person name="Zhang F."/>
            <person name="Lei H."/>
            <person name="Li X."/>
            <person name="Hu X."/>
            <person name="Liang C."/>
            <person name="Xu J."/>
            <person name="Wu Z."/>
            <person name="Yu X."/>
        </authorList>
    </citation>
    <scope>NUCLEOTIDE SEQUENCE</scope>
    <source>
        <strain>Henan</strain>
    </source>
</reference>
<keyword evidence="2" id="KW-0812">Transmembrane</keyword>
<dbReference type="GO" id="GO:0015823">
    <property type="term" value="P:phenylalanine transport"/>
    <property type="evidence" value="ECO:0007669"/>
    <property type="project" value="TreeGrafter"/>
</dbReference>
<dbReference type="SUPFAM" id="SSF51445">
    <property type="entry name" value="(Trans)glycosidases"/>
    <property type="match status" value="1"/>
</dbReference>
<evidence type="ECO:0000259" key="3">
    <source>
        <dbReference type="SMART" id="SM00642"/>
    </source>
</evidence>
<evidence type="ECO:0000313" key="4">
    <source>
        <dbReference type="EMBL" id="GAA52433.1"/>
    </source>
</evidence>
<gene>
    <name evidence="4" type="ORF">CLF_108072</name>
</gene>
<organism evidence="4 5">
    <name type="scientific">Clonorchis sinensis</name>
    <name type="common">Chinese liver fluke</name>
    <dbReference type="NCBI Taxonomy" id="79923"/>
    <lineage>
        <taxon>Eukaryota</taxon>
        <taxon>Metazoa</taxon>
        <taxon>Spiralia</taxon>
        <taxon>Lophotrochozoa</taxon>
        <taxon>Platyhelminthes</taxon>
        <taxon>Trematoda</taxon>
        <taxon>Digenea</taxon>
        <taxon>Opisthorchiida</taxon>
        <taxon>Opisthorchiata</taxon>
        <taxon>Opisthorchiidae</taxon>
        <taxon>Clonorchis</taxon>
    </lineage>
</organism>
<evidence type="ECO:0000313" key="5">
    <source>
        <dbReference type="Proteomes" id="UP000008909"/>
    </source>
</evidence>
<feature type="transmembrane region" description="Helical" evidence="2">
    <location>
        <begin position="60"/>
        <end position="83"/>
    </location>
</feature>
<dbReference type="PANTHER" id="PTHR46673">
    <property type="entry name" value="4F2 CELL-SURFACE ANTIGEN HEAVY CHAIN"/>
    <property type="match status" value="1"/>
</dbReference>
<keyword evidence="2" id="KW-1133">Transmembrane helix</keyword>
<protein>
    <submittedName>
        <fullName evidence="4">Neutral and basic amino acid transport protein rBAT</fullName>
    </submittedName>
</protein>
<dbReference type="Pfam" id="PF16028">
    <property type="entry name" value="SLC3A2_N"/>
    <property type="match status" value="1"/>
</dbReference>
<dbReference type="GO" id="GO:0015180">
    <property type="term" value="F:L-alanine transmembrane transporter activity"/>
    <property type="evidence" value="ECO:0007669"/>
    <property type="project" value="TreeGrafter"/>
</dbReference>
<dbReference type="InterPro" id="IPR042280">
    <property type="entry name" value="SLC3A2"/>
</dbReference>
<accession>G7YHK0</accession>
<dbReference type="EMBL" id="DF143292">
    <property type="protein sequence ID" value="GAA52433.1"/>
    <property type="molecule type" value="Genomic_DNA"/>
</dbReference>
<keyword evidence="5" id="KW-1185">Reference proteome</keyword>
<evidence type="ECO:0000256" key="1">
    <source>
        <dbReference type="SAM" id="MobiDB-lite"/>
    </source>
</evidence>
<dbReference type="GO" id="GO:0016323">
    <property type="term" value="C:basolateral plasma membrane"/>
    <property type="evidence" value="ECO:0007669"/>
    <property type="project" value="TreeGrafter"/>
</dbReference>
<dbReference type="GO" id="GO:1904273">
    <property type="term" value="P:L-alanine import across plasma membrane"/>
    <property type="evidence" value="ECO:0007669"/>
    <property type="project" value="TreeGrafter"/>
</dbReference>
<dbReference type="PANTHER" id="PTHR46673:SF1">
    <property type="entry name" value="4F2 CELL-SURFACE ANTIGEN HEAVY CHAIN"/>
    <property type="match status" value="1"/>
</dbReference>
<evidence type="ECO:0000256" key="2">
    <source>
        <dbReference type="SAM" id="Phobius"/>
    </source>
</evidence>
<dbReference type="AlphaFoldDB" id="G7YHK0"/>
<dbReference type="Proteomes" id="UP000008909">
    <property type="component" value="Unassembled WGS sequence"/>
</dbReference>
<dbReference type="Pfam" id="PF00128">
    <property type="entry name" value="Alpha-amylase"/>
    <property type="match status" value="1"/>
</dbReference>
<dbReference type="GO" id="GO:1903801">
    <property type="term" value="P:L-leucine import across plasma membrane"/>
    <property type="evidence" value="ECO:0007669"/>
    <property type="project" value="TreeGrafter"/>
</dbReference>
<dbReference type="GO" id="GO:0005975">
    <property type="term" value="P:carbohydrate metabolic process"/>
    <property type="evidence" value="ECO:0007669"/>
    <property type="project" value="InterPro"/>
</dbReference>
<feature type="region of interest" description="Disordered" evidence="1">
    <location>
        <begin position="1"/>
        <end position="32"/>
    </location>
</feature>